<evidence type="ECO:0000313" key="2">
    <source>
        <dbReference type="EMBL" id="CAG6588834.1"/>
    </source>
</evidence>
<dbReference type="EMBL" id="HBUE01024293">
    <property type="protein sequence ID" value="CAG6454039.1"/>
    <property type="molecule type" value="Transcribed_RNA"/>
</dbReference>
<dbReference type="AlphaFoldDB" id="A0A8D8P4X1"/>
<accession>A0A8D8P4X1</accession>
<sequence length="111" mass="12193">MLLWPTVGHSGDCTVEKMLQHELHPRAGRHQRSPPRPEARAAAATTATTASPADPDRLEAGHERRHPDDGAGHEADAKRQPSPHGHRRGLIKGPAAGWSPDQRRHRRGHCL</sequence>
<dbReference type="EMBL" id="HBUE01024291">
    <property type="protein sequence ID" value="CAG6454036.1"/>
    <property type="molecule type" value="Transcribed_RNA"/>
</dbReference>
<proteinExistence type="predicted"/>
<organism evidence="2">
    <name type="scientific">Culex pipiens</name>
    <name type="common">House mosquito</name>
    <dbReference type="NCBI Taxonomy" id="7175"/>
    <lineage>
        <taxon>Eukaryota</taxon>
        <taxon>Metazoa</taxon>
        <taxon>Ecdysozoa</taxon>
        <taxon>Arthropoda</taxon>
        <taxon>Hexapoda</taxon>
        <taxon>Insecta</taxon>
        <taxon>Pterygota</taxon>
        <taxon>Neoptera</taxon>
        <taxon>Endopterygota</taxon>
        <taxon>Diptera</taxon>
        <taxon>Nematocera</taxon>
        <taxon>Culicoidea</taxon>
        <taxon>Culicidae</taxon>
        <taxon>Culicinae</taxon>
        <taxon>Culicini</taxon>
        <taxon>Culex</taxon>
        <taxon>Culex</taxon>
    </lineage>
</organism>
<feature type="compositionally biased region" description="Basic and acidic residues" evidence="1">
    <location>
        <begin position="54"/>
        <end position="79"/>
    </location>
</feature>
<dbReference type="EMBL" id="HBUE01024290">
    <property type="protein sequence ID" value="CAG6454034.1"/>
    <property type="molecule type" value="Transcribed_RNA"/>
</dbReference>
<dbReference type="EMBL" id="HBUE01215689">
    <property type="protein sequence ID" value="CAG6536834.1"/>
    <property type="molecule type" value="Transcribed_RNA"/>
</dbReference>
<feature type="region of interest" description="Disordered" evidence="1">
    <location>
        <begin position="20"/>
        <end position="111"/>
    </location>
</feature>
<evidence type="ECO:0000256" key="1">
    <source>
        <dbReference type="SAM" id="MobiDB-lite"/>
    </source>
</evidence>
<dbReference type="EMBL" id="HBUE01322252">
    <property type="protein sequence ID" value="CAG6588834.1"/>
    <property type="molecule type" value="Transcribed_RNA"/>
</dbReference>
<protein>
    <submittedName>
        <fullName evidence="2">(northern house mosquito) hypothetical protein</fullName>
    </submittedName>
</protein>
<reference evidence="2" key="1">
    <citation type="submission" date="2021-05" db="EMBL/GenBank/DDBJ databases">
        <authorList>
            <person name="Alioto T."/>
            <person name="Alioto T."/>
            <person name="Gomez Garrido J."/>
        </authorList>
    </citation>
    <scope>NUCLEOTIDE SEQUENCE</scope>
</reference>
<name>A0A8D8P4X1_CULPI</name>
<feature type="compositionally biased region" description="Low complexity" evidence="1">
    <location>
        <begin position="40"/>
        <end position="53"/>
    </location>
</feature>